<geneLocation type="plasmid" evidence="2 3">
    <name>AZOBR_p2</name>
</geneLocation>
<dbReference type="EMBL" id="HE577329">
    <property type="protein sequence ID" value="CCD01350.1"/>
    <property type="molecule type" value="Genomic_DNA"/>
</dbReference>
<proteinExistence type="predicted"/>
<accession>A0A9P1NQ08</accession>
<dbReference type="KEGG" id="abs:AZOBR_p210014"/>
<dbReference type="Proteomes" id="UP000007319">
    <property type="component" value="Plasmid AZOBR_p2"/>
</dbReference>
<sequence length="62" mass="6965">MTLRCESPESGEALAASVRETLAAVTKIEGCRGVRGPRQPAQRWQGHRGRPRLRPVDTRKQR</sequence>
<evidence type="ECO:0000256" key="1">
    <source>
        <dbReference type="SAM" id="MobiDB-lite"/>
    </source>
</evidence>
<protein>
    <submittedName>
        <fullName evidence="2">Uncharacterized protein</fullName>
    </submittedName>
</protein>
<gene>
    <name evidence="2" type="ORF">AZOBR_p210014</name>
</gene>
<evidence type="ECO:0000313" key="2">
    <source>
        <dbReference type="EMBL" id="CCD01350.1"/>
    </source>
</evidence>
<feature type="region of interest" description="Disordered" evidence="1">
    <location>
        <begin position="32"/>
        <end position="62"/>
    </location>
</feature>
<organism evidence="2 3">
    <name type="scientific">Azospirillum baldaniorum</name>
    <dbReference type="NCBI Taxonomy" id="1064539"/>
    <lineage>
        <taxon>Bacteria</taxon>
        <taxon>Pseudomonadati</taxon>
        <taxon>Pseudomonadota</taxon>
        <taxon>Alphaproteobacteria</taxon>
        <taxon>Rhodospirillales</taxon>
        <taxon>Azospirillaceae</taxon>
        <taxon>Azospirillum</taxon>
    </lineage>
</organism>
<name>A0A9P1NQ08_9PROT</name>
<dbReference type="AlphaFoldDB" id="A0A9P1NQ08"/>
<keyword evidence="2" id="KW-0614">Plasmid</keyword>
<reference evidence="2 3" key="1">
    <citation type="journal article" date="2011" name="PLoS Genet.">
        <title>Azospirillum genomes reveal transition of bacteria from aquatic to terrestrial environments.</title>
        <authorList>
            <person name="Wisniewski-Dye F."/>
            <person name="Borziak K."/>
            <person name="Khalsa-Moyers G."/>
            <person name="Alexandre G."/>
            <person name="Sukharnikov L.O."/>
            <person name="Wuichet K."/>
            <person name="Hurst G.B."/>
            <person name="McDonald W.H."/>
            <person name="Robertson J.S."/>
            <person name="Barbe V."/>
            <person name="Calteau A."/>
            <person name="Rouy Z."/>
            <person name="Mangenot S."/>
            <person name="Prigent-Combaret C."/>
            <person name="Normand P."/>
            <person name="Boyer M."/>
            <person name="Siguier P."/>
            <person name="Dessaux Y."/>
            <person name="Elmerich C."/>
            <person name="Condemine G."/>
            <person name="Krishnen G."/>
            <person name="Kennedy I."/>
            <person name="Paterson A.H."/>
            <person name="Gonzalez V."/>
            <person name="Mavingui P."/>
            <person name="Zhulin I.B."/>
        </authorList>
    </citation>
    <scope>NUCLEOTIDE SEQUENCE [LARGE SCALE GENOMIC DNA]</scope>
    <source>
        <strain evidence="2 3">Sp245</strain>
    </source>
</reference>
<keyword evidence="3" id="KW-1185">Reference proteome</keyword>
<evidence type="ECO:0000313" key="3">
    <source>
        <dbReference type="Proteomes" id="UP000007319"/>
    </source>
</evidence>